<dbReference type="PROSITE" id="PS51257">
    <property type="entry name" value="PROKAR_LIPOPROTEIN"/>
    <property type="match status" value="1"/>
</dbReference>
<dbReference type="PROSITE" id="PS51819">
    <property type="entry name" value="VOC"/>
    <property type="match status" value="1"/>
</dbReference>
<dbReference type="PANTHER" id="PTHR43279">
    <property type="entry name" value="CATECHOL-2,3-DIOXYGENASE"/>
    <property type="match status" value="1"/>
</dbReference>
<dbReference type="InterPro" id="IPR037523">
    <property type="entry name" value="VOC_core"/>
</dbReference>
<name>A0ABU3CRP6_9FLAO</name>
<dbReference type="InterPro" id="IPR029068">
    <property type="entry name" value="Glyas_Bleomycin-R_OHBP_Dase"/>
</dbReference>
<evidence type="ECO:0000313" key="3">
    <source>
        <dbReference type="Proteomes" id="UP001248819"/>
    </source>
</evidence>
<comment type="caution">
    <text evidence="2">The sequence shown here is derived from an EMBL/GenBank/DDBJ whole genome shotgun (WGS) entry which is preliminary data.</text>
</comment>
<evidence type="ECO:0000313" key="2">
    <source>
        <dbReference type="EMBL" id="MDT0649028.1"/>
    </source>
</evidence>
<dbReference type="SUPFAM" id="SSF54593">
    <property type="entry name" value="Glyoxalase/Bleomycin resistance protein/Dihydroxybiphenyl dioxygenase"/>
    <property type="match status" value="1"/>
</dbReference>
<reference evidence="2 3" key="1">
    <citation type="submission" date="2023-09" db="EMBL/GenBank/DDBJ databases">
        <authorList>
            <person name="Rey-Velasco X."/>
        </authorList>
    </citation>
    <scope>NUCLEOTIDE SEQUENCE [LARGE SCALE GENOMIC DNA]</scope>
    <source>
        <strain evidence="2 3">F297</strain>
    </source>
</reference>
<gene>
    <name evidence="2" type="ORF">RM529_02680</name>
</gene>
<dbReference type="PANTHER" id="PTHR43279:SF1">
    <property type="entry name" value="CATECHOL-2,3-DIOXYGENASE"/>
    <property type="match status" value="1"/>
</dbReference>
<proteinExistence type="predicted"/>
<evidence type="ECO:0000259" key="1">
    <source>
        <dbReference type="PROSITE" id="PS51819"/>
    </source>
</evidence>
<sequence length="202" mass="23764">MKPLSKDLKLHLQLFRGIIFIFTALAFSSCNDRKNVSKDDNTSSEAFNDQQIGHIVLQVSDLQESQRFYEDFLHMRTNEEASYNGKKRIFLSATESHHELVLKEGLQERIATSKRYLQQLAFKLNSREKLAEYYQNLERENLNPELKDNQISWSLYFYDPDSVYIELYWDVRDEEFGDQKLRGIQEELSPEQLLNGPNSGEL</sequence>
<dbReference type="InterPro" id="IPR004360">
    <property type="entry name" value="Glyas_Fos-R_dOase_dom"/>
</dbReference>
<dbReference type="Gene3D" id="3.10.180.10">
    <property type="entry name" value="2,3-Dihydroxybiphenyl 1,2-Dioxygenase, domain 1"/>
    <property type="match status" value="1"/>
</dbReference>
<dbReference type="EMBL" id="JAVRHP010000007">
    <property type="protein sequence ID" value="MDT0649028.1"/>
    <property type="molecule type" value="Genomic_DNA"/>
</dbReference>
<feature type="domain" description="VOC" evidence="1">
    <location>
        <begin position="51"/>
        <end position="170"/>
    </location>
</feature>
<protein>
    <submittedName>
        <fullName evidence="2">VOC family protein</fullName>
    </submittedName>
</protein>
<dbReference type="Proteomes" id="UP001248819">
    <property type="component" value="Unassembled WGS sequence"/>
</dbReference>
<organism evidence="2 3">
    <name type="scientific">Autumnicola edwardsiae</name>
    <dbReference type="NCBI Taxonomy" id="3075594"/>
    <lineage>
        <taxon>Bacteria</taxon>
        <taxon>Pseudomonadati</taxon>
        <taxon>Bacteroidota</taxon>
        <taxon>Flavobacteriia</taxon>
        <taxon>Flavobacteriales</taxon>
        <taxon>Flavobacteriaceae</taxon>
        <taxon>Autumnicola</taxon>
    </lineage>
</organism>
<dbReference type="RefSeq" id="WP_311483206.1">
    <property type="nucleotide sequence ID" value="NZ_JAVRHP010000007.1"/>
</dbReference>
<dbReference type="Pfam" id="PF00903">
    <property type="entry name" value="Glyoxalase"/>
    <property type="match status" value="1"/>
</dbReference>
<keyword evidence="3" id="KW-1185">Reference proteome</keyword>
<accession>A0ABU3CRP6</accession>